<accession>A0A4R4E0X9</accession>
<reference evidence="1 2" key="1">
    <citation type="submission" date="2019-03" db="EMBL/GenBank/DDBJ databases">
        <authorList>
            <person name="Kim M.K.M."/>
        </authorList>
    </citation>
    <scope>NUCLEOTIDE SEQUENCE [LARGE SCALE GENOMIC DNA]</scope>
    <source>
        <strain evidence="1 2">17J68-15</strain>
    </source>
</reference>
<dbReference type="EMBL" id="SKFH01000012">
    <property type="protein sequence ID" value="TCZ71782.1"/>
    <property type="molecule type" value="Genomic_DNA"/>
</dbReference>
<dbReference type="AlphaFoldDB" id="A0A4R4E0X9"/>
<evidence type="ECO:0000313" key="1">
    <source>
        <dbReference type="EMBL" id="TCZ71782.1"/>
    </source>
</evidence>
<organism evidence="1 2">
    <name type="scientific">Flaviaesturariibacter aridisoli</name>
    <dbReference type="NCBI Taxonomy" id="2545761"/>
    <lineage>
        <taxon>Bacteria</taxon>
        <taxon>Pseudomonadati</taxon>
        <taxon>Bacteroidota</taxon>
        <taxon>Chitinophagia</taxon>
        <taxon>Chitinophagales</taxon>
        <taxon>Chitinophagaceae</taxon>
        <taxon>Flaviaestuariibacter</taxon>
    </lineage>
</organism>
<dbReference type="OrthoDB" id="5952844at2"/>
<protein>
    <submittedName>
        <fullName evidence="1">Uncharacterized protein</fullName>
    </submittedName>
</protein>
<dbReference type="RefSeq" id="WP_131851935.1">
    <property type="nucleotide sequence ID" value="NZ_SKFH01000012.1"/>
</dbReference>
<name>A0A4R4E0X9_9BACT</name>
<keyword evidence="2" id="KW-1185">Reference proteome</keyword>
<proteinExistence type="predicted"/>
<comment type="caution">
    <text evidence="1">The sequence shown here is derived from an EMBL/GenBank/DDBJ whole genome shotgun (WGS) entry which is preliminary data.</text>
</comment>
<evidence type="ECO:0000313" key="2">
    <source>
        <dbReference type="Proteomes" id="UP000295164"/>
    </source>
</evidence>
<dbReference type="Proteomes" id="UP000295164">
    <property type="component" value="Unassembled WGS sequence"/>
</dbReference>
<sequence length="166" mass="18412">MSNLTANRVNHTFTQTEIDEIKQHFTAINRIMGPKLIGLTKDERRKLPKMYKANLMFMQDAQLVAEHNPDLFPAYFNADAMRTDEQLHLQMKEIGMLTGQLHEKVMDTGLLAGSEAYVSALAVYRMAQAAAKAGVAGAKALADKLAERFQQASDGEPEEMDGNQLG</sequence>
<gene>
    <name evidence="1" type="ORF">E0486_09535</name>
</gene>